<keyword evidence="2" id="KW-1185">Reference proteome</keyword>
<organism evidence="1 2">
    <name type="scientific">Cichorium intybus</name>
    <name type="common">Chicory</name>
    <dbReference type="NCBI Taxonomy" id="13427"/>
    <lineage>
        <taxon>Eukaryota</taxon>
        <taxon>Viridiplantae</taxon>
        <taxon>Streptophyta</taxon>
        <taxon>Embryophyta</taxon>
        <taxon>Tracheophyta</taxon>
        <taxon>Spermatophyta</taxon>
        <taxon>Magnoliopsida</taxon>
        <taxon>eudicotyledons</taxon>
        <taxon>Gunneridae</taxon>
        <taxon>Pentapetalae</taxon>
        <taxon>asterids</taxon>
        <taxon>campanulids</taxon>
        <taxon>Asterales</taxon>
        <taxon>Asteraceae</taxon>
        <taxon>Cichorioideae</taxon>
        <taxon>Cichorieae</taxon>
        <taxon>Cichoriinae</taxon>
        <taxon>Cichorium</taxon>
    </lineage>
</organism>
<dbReference type="Proteomes" id="UP001055811">
    <property type="component" value="Linkage Group LG06"/>
</dbReference>
<reference evidence="2" key="1">
    <citation type="journal article" date="2022" name="Mol. Ecol. Resour.">
        <title>The genomes of chicory, endive, great burdock and yacon provide insights into Asteraceae palaeo-polyploidization history and plant inulin production.</title>
        <authorList>
            <person name="Fan W."/>
            <person name="Wang S."/>
            <person name="Wang H."/>
            <person name="Wang A."/>
            <person name="Jiang F."/>
            <person name="Liu H."/>
            <person name="Zhao H."/>
            <person name="Xu D."/>
            <person name="Zhang Y."/>
        </authorList>
    </citation>
    <scope>NUCLEOTIDE SEQUENCE [LARGE SCALE GENOMIC DNA]</scope>
    <source>
        <strain evidence="2">cv. Punajuju</strain>
    </source>
</reference>
<proteinExistence type="predicted"/>
<evidence type="ECO:0000313" key="1">
    <source>
        <dbReference type="EMBL" id="KAI3721728.1"/>
    </source>
</evidence>
<sequence length="168" mass="18647">MEGSMDAGEPSYNGGNDCCDVGGSIAYGLGFYFVFLLFVFTISYTSYMCNRSMHSRLSRSTATTSDGSDDYHIISLPQGLCDDVISTFPTFVYSEAVMTHKGDSETDNYTRGNNYGSGCSICLADYNQSDVLRLLPECAHLFHLSCIDRWLKVHPTCPVCRNSFDLRN</sequence>
<accession>A0ACB9BIV0</accession>
<comment type="caution">
    <text evidence="1">The sequence shown here is derived from an EMBL/GenBank/DDBJ whole genome shotgun (WGS) entry which is preliminary data.</text>
</comment>
<protein>
    <submittedName>
        <fullName evidence="1">Uncharacterized protein</fullName>
    </submittedName>
</protein>
<name>A0ACB9BIV0_CICIN</name>
<dbReference type="EMBL" id="CM042014">
    <property type="protein sequence ID" value="KAI3721728.1"/>
    <property type="molecule type" value="Genomic_DNA"/>
</dbReference>
<gene>
    <name evidence="1" type="ORF">L2E82_32746</name>
</gene>
<reference evidence="1 2" key="2">
    <citation type="journal article" date="2022" name="Mol. Ecol. Resour.">
        <title>The genomes of chicory, endive, great burdock and yacon provide insights into Asteraceae paleo-polyploidization history and plant inulin production.</title>
        <authorList>
            <person name="Fan W."/>
            <person name="Wang S."/>
            <person name="Wang H."/>
            <person name="Wang A."/>
            <person name="Jiang F."/>
            <person name="Liu H."/>
            <person name="Zhao H."/>
            <person name="Xu D."/>
            <person name="Zhang Y."/>
        </authorList>
    </citation>
    <scope>NUCLEOTIDE SEQUENCE [LARGE SCALE GENOMIC DNA]</scope>
    <source>
        <strain evidence="2">cv. Punajuju</strain>
        <tissue evidence="1">Leaves</tissue>
    </source>
</reference>
<evidence type="ECO:0000313" key="2">
    <source>
        <dbReference type="Proteomes" id="UP001055811"/>
    </source>
</evidence>